<dbReference type="PROSITE" id="PS51387">
    <property type="entry name" value="FAD_PCMH"/>
    <property type="match status" value="1"/>
</dbReference>
<dbReference type="GO" id="GO:0005737">
    <property type="term" value="C:cytoplasm"/>
    <property type="evidence" value="ECO:0007669"/>
    <property type="project" value="TreeGrafter"/>
</dbReference>
<dbReference type="InterPro" id="IPR036318">
    <property type="entry name" value="FAD-bd_PCMH-like_sf"/>
</dbReference>
<dbReference type="GO" id="GO:0050614">
    <property type="term" value="F:Delta24-sterol reductase activity"/>
    <property type="evidence" value="ECO:0007669"/>
    <property type="project" value="UniProtKB-EC"/>
</dbReference>
<evidence type="ECO:0000259" key="6">
    <source>
        <dbReference type="PROSITE" id="PS51387"/>
    </source>
</evidence>
<evidence type="ECO:0000256" key="2">
    <source>
        <dbReference type="ARBA" id="ARBA00012405"/>
    </source>
</evidence>
<dbReference type="InterPro" id="IPR016166">
    <property type="entry name" value="FAD-bd_PCMH"/>
</dbReference>
<dbReference type="AlphaFoldDB" id="A0AAJ0G1H6"/>
<gene>
    <name evidence="7" type="ORF">QQS21_002061</name>
</gene>
<dbReference type="GO" id="GO:0071949">
    <property type="term" value="F:FAD binding"/>
    <property type="evidence" value="ECO:0007669"/>
    <property type="project" value="InterPro"/>
</dbReference>
<evidence type="ECO:0000256" key="1">
    <source>
        <dbReference type="ARBA" id="ARBA00004167"/>
    </source>
</evidence>
<evidence type="ECO:0000256" key="3">
    <source>
        <dbReference type="ARBA" id="ARBA00022692"/>
    </source>
</evidence>
<dbReference type="GO" id="GO:0016020">
    <property type="term" value="C:membrane"/>
    <property type="evidence" value="ECO:0007669"/>
    <property type="project" value="UniProtKB-SubCell"/>
</dbReference>
<dbReference type="SUPFAM" id="SSF56176">
    <property type="entry name" value="FAD-binding/transporter-associated domain-like"/>
    <property type="match status" value="1"/>
</dbReference>
<protein>
    <recommendedName>
        <fullName evidence="2">Delta(24)-sterol reductase</fullName>
        <ecNumber evidence="2">1.3.1.72</ecNumber>
    </recommendedName>
</protein>
<reference evidence="7" key="1">
    <citation type="submission" date="2023-06" db="EMBL/GenBank/DDBJ databases">
        <title>Conoideocrella luteorostrata (Hypocreales: Clavicipitaceae), a potential biocontrol fungus for elongate hemlock scale in United States Christmas tree production areas.</title>
        <authorList>
            <person name="Barrett H."/>
            <person name="Lovett B."/>
            <person name="Macias A.M."/>
            <person name="Stajich J.E."/>
            <person name="Kasson M.T."/>
        </authorList>
    </citation>
    <scope>NUCLEOTIDE SEQUENCE</scope>
    <source>
        <strain evidence="7">ARSEF 14590</strain>
    </source>
</reference>
<dbReference type="Proteomes" id="UP001251528">
    <property type="component" value="Unassembled WGS sequence"/>
</dbReference>
<dbReference type="EC" id="1.3.1.72" evidence="2"/>
<keyword evidence="4" id="KW-1133">Transmembrane helix</keyword>
<comment type="caution">
    <text evidence="7">The sequence shown here is derived from an EMBL/GenBank/DDBJ whole genome shotgun (WGS) entry which is preliminary data.</text>
</comment>
<evidence type="ECO:0000313" key="7">
    <source>
        <dbReference type="EMBL" id="KAK2611955.1"/>
    </source>
</evidence>
<name>A0AAJ0G1H6_9HYPO</name>
<keyword evidence="5" id="KW-0472">Membrane</keyword>
<dbReference type="Pfam" id="PF01565">
    <property type="entry name" value="FAD_binding_4"/>
    <property type="match status" value="1"/>
</dbReference>
<keyword evidence="8" id="KW-1185">Reference proteome</keyword>
<proteinExistence type="predicted"/>
<dbReference type="Gene3D" id="3.30.465.10">
    <property type="match status" value="1"/>
</dbReference>
<dbReference type="EMBL" id="JASWJB010000023">
    <property type="protein sequence ID" value="KAK2611955.1"/>
    <property type="molecule type" value="Genomic_DNA"/>
</dbReference>
<evidence type="ECO:0000256" key="5">
    <source>
        <dbReference type="ARBA" id="ARBA00023136"/>
    </source>
</evidence>
<dbReference type="GO" id="GO:0000246">
    <property type="term" value="F:Delta24(24-1) sterol reductase activity"/>
    <property type="evidence" value="ECO:0007669"/>
    <property type="project" value="TreeGrafter"/>
</dbReference>
<dbReference type="GO" id="GO:0008202">
    <property type="term" value="P:steroid metabolic process"/>
    <property type="evidence" value="ECO:0007669"/>
    <property type="project" value="TreeGrafter"/>
</dbReference>
<feature type="domain" description="FAD-binding PCMH-type" evidence="6">
    <location>
        <begin position="1"/>
        <end position="167"/>
    </location>
</feature>
<dbReference type="InterPro" id="IPR016169">
    <property type="entry name" value="FAD-bd_PCMH_sub2"/>
</dbReference>
<keyword evidence="3" id="KW-0812">Transmembrane</keyword>
<sequence>MEHHAHVVCNIAATIKSCFEKQEPFRIFHGSSNSTRPRHQAGTKVVDISGLSNVVSVDAKARVALVEPNVPMDRLVEVSLNHGLVPPVVMEFPGITTGGGFSGTSGESSSFRHGFFNDNINSVEMILGNGEVVVASDTEREDLFHAAAGAAGTLGVITLLEVRLVKAKQFVQTTYQRVGSVSEALSLLEIEAKNEQNHYVDGILFNDIHGVIITGRLVDEKPADQHVQTFSRAADPWYYMYVQDITAQAKPSLPHSDYIPLAEYLFRYDRAAFWVGREGYTYFKYIPFNRFFRWLLDDFSHTRTLYHALHAGGISSRFLVQDVALPQETAEEFIKFASTDLGIWPLWLCPLRETRTPTFHPMTHEKRGLAVGEGTSQRMVSIGVWGWGPRLWRDFVRANRALERKLYDLNGRKWLYAHCYYTEEEFWSIYDQQWYESLREKYHANTLPTVFDKVTINLEAQLRERNTWGASVTDLWPIGGVYGMWRAFTSGDWRLHRGAMWQWKGGATPATTVGRDERDICI</sequence>
<comment type="subcellular location">
    <subcellularLocation>
        <location evidence="1">Membrane</location>
        <topology evidence="1">Single-pass membrane protein</topology>
    </subcellularLocation>
</comment>
<dbReference type="PANTHER" id="PTHR10801">
    <property type="entry name" value="24-DEHYDROCHOLESTEROL REDUCTASE"/>
    <property type="match status" value="1"/>
</dbReference>
<evidence type="ECO:0000256" key="4">
    <source>
        <dbReference type="ARBA" id="ARBA00022989"/>
    </source>
</evidence>
<dbReference type="InterPro" id="IPR006094">
    <property type="entry name" value="Oxid_FAD_bind_N"/>
</dbReference>
<dbReference type="PANTHER" id="PTHR10801:SF10">
    <property type="entry name" value="FAD BINDING DOMAIN PROTEIN (AFU_ORTHOLOGUE AFUA_6G14300)"/>
    <property type="match status" value="1"/>
</dbReference>
<evidence type="ECO:0000313" key="8">
    <source>
        <dbReference type="Proteomes" id="UP001251528"/>
    </source>
</evidence>
<organism evidence="7 8">
    <name type="scientific">Conoideocrella luteorostrata</name>
    <dbReference type="NCBI Taxonomy" id="1105319"/>
    <lineage>
        <taxon>Eukaryota</taxon>
        <taxon>Fungi</taxon>
        <taxon>Dikarya</taxon>
        <taxon>Ascomycota</taxon>
        <taxon>Pezizomycotina</taxon>
        <taxon>Sordariomycetes</taxon>
        <taxon>Hypocreomycetidae</taxon>
        <taxon>Hypocreales</taxon>
        <taxon>Clavicipitaceae</taxon>
        <taxon>Conoideocrella</taxon>
    </lineage>
</organism>
<accession>A0AAJ0G1H6</accession>
<dbReference type="InterPro" id="IPR040165">
    <property type="entry name" value="Diminuto-like"/>
</dbReference>